<dbReference type="EMBL" id="JARBHB010000008">
    <property type="protein sequence ID" value="KAJ8876745.1"/>
    <property type="molecule type" value="Genomic_DNA"/>
</dbReference>
<protein>
    <submittedName>
        <fullName evidence="1">Uncharacterized protein</fullName>
    </submittedName>
</protein>
<reference evidence="1 2" key="1">
    <citation type="submission" date="2023-02" db="EMBL/GenBank/DDBJ databases">
        <title>LHISI_Scaffold_Assembly.</title>
        <authorList>
            <person name="Stuart O.P."/>
            <person name="Cleave R."/>
            <person name="Magrath M.J.L."/>
            <person name="Mikheyev A.S."/>
        </authorList>
    </citation>
    <scope>NUCLEOTIDE SEQUENCE [LARGE SCALE GENOMIC DNA]</scope>
    <source>
        <strain evidence="1">Daus_M_001</strain>
        <tissue evidence="1">Leg muscle</tissue>
    </source>
</reference>
<gene>
    <name evidence="1" type="ORF">PR048_021192</name>
</gene>
<evidence type="ECO:0000313" key="1">
    <source>
        <dbReference type="EMBL" id="KAJ8876745.1"/>
    </source>
</evidence>
<accession>A0ABQ9GXK5</accession>
<keyword evidence="2" id="KW-1185">Reference proteome</keyword>
<dbReference type="Proteomes" id="UP001159363">
    <property type="component" value="Chromosome 7"/>
</dbReference>
<evidence type="ECO:0000313" key="2">
    <source>
        <dbReference type="Proteomes" id="UP001159363"/>
    </source>
</evidence>
<proteinExistence type="predicted"/>
<sequence>MGHQNTRPLQFNSNTDKKLYFGQEFFCSFFCEGKKKTTENKPEESCLLNLASEISAEDMCVADHNSTLLRRELNMASKVRAKHLAANDFEEAEERSCMQNGNVALSEHKIRTEGL</sequence>
<comment type="caution">
    <text evidence="1">The sequence shown here is derived from an EMBL/GenBank/DDBJ whole genome shotgun (WGS) entry which is preliminary data.</text>
</comment>
<name>A0ABQ9GXK5_9NEOP</name>
<organism evidence="1 2">
    <name type="scientific">Dryococelus australis</name>
    <dbReference type="NCBI Taxonomy" id="614101"/>
    <lineage>
        <taxon>Eukaryota</taxon>
        <taxon>Metazoa</taxon>
        <taxon>Ecdysozoa</taxon>
        <taxon>Arthropoda</taxon>
        <taxon>Hexapoda</taxon>
        <taxon>Insecta</taxon>
        <taxon>Pterygota</taxon>
        <taxon>Neoptera</taxon>
        <taxon>Polyneoptera</taxon>
        <taxon>Phasmatodea</taxon>
        <taxon>Verophasmatodea</taxon>
        <taxon>Anareolatae</taxon>
        <taxon>Phasmatidae</taxon>
        <taxon>Eurycanthinae</taxon>
        <taxon>Dryococelus</taxon>
    </lineage>
</organism>